<sequence>MTPYQQKIVVMNSYRFQHMARAFARPARKLAENLGFHTVFAESLCVPIGTQSGFWIPVPAIFPRVLIGTLSAIDRILEHRPPIPCLLDQHPTGSVKLPFCFYGSTLTFQSTPLAGCNHLTRRMKGAIMT</sequence>
<comment type="caution">
    <text evidence="1">The sequence shown here is derived from an EMBL/GenBank/DDBJ whole genome shotgun (WGS) entry which is preliminary data.</text>
</comment>
<dbReference type="AlphaFoldDB" id="E6QLT4"/>
<evidence type="ECO:0000313" key="1">
    <source>
        <dbReference type="EMBL" id="CBI08205.1"/>
    </source>
</evidence>
<name>E6QLT4_9ZZZZ</name>
<gene>
    <name evidence="1" type="ORF">CARN6_1649</name>
</gene>
<reference evidence="1" key="1">
    <citation type="submission" date="2009-10" db="EMBL/GenBank/DDBJ databases">
        <title>Diversity of trophic interactions inside an arsenic-rich microbial ecosystem.</title>
        <authorList>
            <person name="Bertin P.N."/>
            <person name="Heinrich-Salmeron A."/>
            <person name="Pelletier E."/>
            <person name="Goulhen-Chollet F."/>
            <person name="Arsene-Ploetze F."/>
            <person name="Gallien S."/>
            <person name="Calteau A."/>
            <person name="Vallenet D."/>
            <person name="Casiot C."/>
            <person name="Chane-Woon-Ming B."/>
            <person name="Giloteaux L."/>
            <person name="Barakat M."/>
            <person name="Bonnefoy V."/>
            <person name="Bruneel O."/>
            <person name="Chandler M."/>
            <person name="Cleiss J."/>
            <person name="Duran R."/>
            <person name="Elbaz-Poulichet F."/>
            <person name="Fonknechten N."/>
            <person name="Lauga B."/>
            <person name="Mornico D."/>
            <person name="Ortet P."/>
            <person name="Schaeffer C."/>
            <person name="Siguier P."/>
            <person name="Alexander Thil Smith A."/>
            <person name="Van Dorsselaer A."/>
            <person name="Weissenbach J."/>
            <person name="Medigue C."/>
            <person name="Le Paslier D."/>
        </authorList>
    </citation>
    <scope>NUCLEOTIDE SEQUENCE</scope>
</reference>
<proteinExistence type="predicted"/>
<dbReference type="EMBL" id="CABQ01000192">
    <property type="protein sequence ID" value="CBI08205.1"/>
    <property type="molecule type" value="Genomic_DNA"/>
</dbReference>
<protein>
    <submittedName>
        <fullName evidence="1">Uncharacterized protein</fullName>
    </submittedName>
</protein>
<accession>E6QLT4</accession>
<organism evidence="1">
    <name type="scientific">mine drainage metagenome</name>
    <dbReference type="NCBI Taxonomy" id="410659"/>
    <lineage>
        <taxon>unclassified sequences</taxon>
        <taxon>metagenomes</taxon>
        <taxon>ecological metagenomes</taxon>
    </lineage>
</organism>